<evidence type="ECO:0000259" key="2">
    <source>
        <dbReference type="Pfam" id="PF01558"/>
    </source>
</evidence>
<protein>
    <recommendedName>
        <fullName evidence="7">Indolepyruvate ferredoxin oxidoreductase</fullName>
    </recommendedName>
</protein>
<dbReference type="InterPro" id="IPR046667">
    <property type="entry name" value="DUF6537"/>
</dbReference>
<proteinExistence type="predicted"/>
<dbReference type="PANTHER" id="PTHR43854:SF1">
    <property type="entry name" value="INDOLEPYRUVATE OXIDOREDUCTASE SUBUNIT IORB"/>
    <property type="match status" value="1"/>
</dbReference>
<dbReference type="InterPro" id="IPR029061">
    <property type="entry name" value="THDP-binding"/>
</dbReference>
<organism evidence="5 6">
    <name type="scientific">Handelsmanbacteria sp. (strain RIFCSPLOWO2_12_FULL_64_10)</name>
    <dbReference type="NCBI Taxonomy" id="1817868"/>
    <lineage>
        <taxon>Bacteria</taxon>
        <taxon>Candidatus Handelsmaniibacteriota</taxon>
    </lineage>
</organism>
<gene>
    <name evidence="5" type="ORF">A3F84_27175</name>
</gene>
<dbReference type="InterPro" id="IPR019752">
    <property type="entry name" value="Pyrv/ketoisovalerate_OxRed_cat"/>
</dbReference>
<dbReference type="InterPro" id="IPR052198">
    <property type="entry name" value="IorB_Oxidoreductase"/>
</dbReference>
<dbReference type="Pfam" id="PF01558">
    <property type="entry name" value="POR"/>
    <property type="match status" value="1"/>
</dbReference>
<accession>A0A1F6CAV3</accession>
<dbReference type="SUPFAM" id="SSF53323">
    <property type="entry name" value="Pyruvate-ferredoxin oxidoreductase, PFOR, domain III"/>
    <property type="match status" value="1"/>
</dbReference>
<feature type="domain" description="DUF6537" evidence="4">
    <location>
        <begin position="983"/>
        <end position="1156"/>
    </location>
</feature>
<dbReference type="SUPFAM" id="SSF52518">
    <property type="entry name" value="Thiamin diphosphate-binding fold (THDP-binding)"/>
    <property type="match status" value="2"/>
</dbReference>
<evidence type="ECO:0000313" key="5">
    <source>
        <dbReference type="EMBL" id="OGG46324.1"/>
    </source>
</evidence>
<reference evidence="5 6" key="1">
    <citation type="journal article" date="2016" name="Nat. Commun.">
        <title>Thousands of microbial genomes shed light on interconnected biogeochemical processes in an aquifer system.</title>
        <authorList>
            <person name="Anantharaman K."/>
            <person name="Brown C.T."/>
            <person name="Hug L.A."/>
            <person name="Sharon I."/>
            <person name="Castelle C.J."/>
            <person name="Probst A.J."/>
            <person name="Thomas B.C."/>
            <person name="Singh A."/>
            <person name="Wilkins M.J."/>
            <person name="Karaoz U."/>
            <person name="Brodie E.L."/>
            <person name="Williams K.H."/>
            <person name="Hubbard S.S."/>
            <person name="Banfield J.F."/>
        </authorList>
    </citation>
    <scope>NUCLEOTIDE SEQUENCE [LARGE SCALE GENOMIC DNA]</scope>
    <source>
        <strain evidence="6">RIFCSPLOWO2_12_FULL_64_10</strain>
    </source>
</reference>
<dbReference type="InterPro" id="IPR011766">
    <property type="entry name" value="TPP_enzyme_TPP-bd"/>
</dbReference>
<dbReference type="Pfam" id="PF02775">
    <property type="entry name" value="TPP_enzyme_C"/>
    <property type="match status" value="1"/>
</dbReference>
<evidence type="ECO:0000259" key="3">
    <source>
        <dbReference type="Pfam" id="PF02775"/>
    </source>
</evidence>
<evidence type="ECO:0000259" key="4">
    <source>
        <dbReference type="Pfam" id="PF20169"/>
    </source>
</evidence>
<dbReference type="AlphaFoldDB" id="A0A1F6CAV3"/>
<feature type="domain" description="Pyruvate/ketoisovalerate oxidoreductase catalytic" evidence="2">
    <location>
        <begin position="729"/>
        <end position="920"/>
    </location>
</feature>
<dbReference type="PANTHER" id="PTHR43854">
    <property type="entry name" value="INDOLEPYRUVATE OXIDOREDUCTASE SUBUNIT IORB"/>
    <property type="match status" value="1"/>
</dbReference>
<evidence type="ECO:0000313" key="6">
    <source>
        <dbReference type="Proteomes" id="UP000178606"/>
    </source>
</evidence>
<dbReference type="EMBL" id="MFKF01000324">
    <property type="protein sequence ID" value="OGG46324.1"/>
    <property type="molecule type" value="Genomic_DNA"/>
</dbReference>
<evidence type="ECO:0000256" key="1">
    <source>
        <dbReference type="ARBA" id="ARBA00023002"/>
    </source>
</evidence>
<dbReference type="GO" id="GO:0016903">
    <property type="term" value="F:oxidoreductase activity, acting on the aldehyde or oxo group of donors"/>
    <property type="evidence" value="ECO:0007669"/>
    <property type="project" value="InterPro"/>
</dbReference>
<sequence length="1195" mass="132252">MDKRFLQESGVGIFTGNELIVKGGLESRVALITGYPGSPVAEVFDAAERIKELLAEKGILAQIANNEALAGARLNGSQMEGIRALAVMKSVGAHVASDALALGNMAGTGPGGAVVAVFGDDIWSEGTQVPADSRFLAQHLYMPVVEPSTYQEMKDWIGLALDLSEGSRLFVAYVVTSNQADGGGTVQVSPNRFPGLTTNNPSTIRTASIPVDDRVIIPPHTAAKEVEVLERRLPRLLELARQFGMNRLLHAGEGRRQIGFITSGISYCYIEHVLQMVGLTGAMPILKLGVTHPVDPQAVKALAEQVDAIYVVEEKRGFVEQQVAAILRDLVQAGELPGFRLWGKRFPDGLKGLPEAKGLNPSLLLTHLAPMLKGLTDPAIPVDRDRIDREVALVQETASYPLQVAVRTPSFCPGCPHRDSASVMKDIALDFEDGSYMEKHHAQESVDLVFHGDIGCYSLLKYDPYDRLMHNLSGMGLGGGTGAGIDPFITNKQVVFMGDSTFFHSGMAAISDSLKNGQDITYVILDNKTTAMTGHQPTPGNDVDIMGRPTFAQDIERVVRGLAQGSGATVVRMNPADRANYRKMLEGVFLKKGVKVVIADKECGITYHRRIRQERRQAARERGYLPEETHINITPEVCEYCLECTRGTGCSGLTVAQTPYGPKIATDLSLCVADTACAKFKACPSFEEVKVVRRQAPEVQVEALEVGQIPDPERAGLDGVWYAYVAGVGGMGINVVSAILATAGMRQGYEVRFTNKKGLAIRNGSVYSHVLFARRGVVISPIIPYGKADLLIGLDILEAARGLNPAGSLRVGSRRHTAAVVNTAKTPTTTVLMGRDDFDPAGLEEMLKAYTRGEAYFGQNLSAISERYLGHKVYANLILLGAAYQKGLLPLDEANLLWAIQVNVKPDEVAPNLRAFQIGRKMVAEPGLFEARPERMTLASVLADKADILRQTGRRGARLAGRYGRIVEETVAGMALEDEEQAHVALRVYDLIQWDGPEYAEAYARRVRTVYERDAAAHGHRATRAVIRYLFKVMAIKDEVYVSHLLTSEEKRRRDFARYLIDPARGDRLEYRHLNRPRFTVLGLNVEFNVTTRDWMLRVMRRMKFLRKLLPKWHIEEKEFRDWYAALVDRFNYETEEEYRAYAEVFELPEEVRGYRRPEREIRIPKMEEARRKAEEVLRRIEIPTRRQALSVTAD</sequence>
<dbReference type="Gene3D" id="3.40.920.10">
    <property type="entry name" value="Pyruvate-ferredoxin oxidoreductase, PFOR, domain III"/>
    <property type="match status" value="1"/>
</dbReference>
<comment type="caution">
    <text evidence="5">The sequence shown here is derived from an EMBL/GenBank/DDBJ whole genome shotgun (WGS) entry which is preliminary data.</text>
</comment>
<evidence type="ECO:0008006" key="7">
    <source>
        <dbReference type="Google" id="ProtNLM"/>
    </source>
</evidence>
<name>A0A1F6CAV3_HANXR</name>
<dbReference type="Proteomes" id="UP000178606">
    <property type="component" value="Unassembled WGS sequence"/>
</dbReference>
<dbReference type="InterPro" id="IPR002869">
    <property type="entry name" value="Pyrv_flavodox_OxRed_cen"/>
</dbReference>
<dbReference type="Pfam" id="PF20169">
    <property type="entry name" value="DUF6537"/>
    <property type="match status" value="1"/>
</dbReference>
<keyword evidence="1" id="KW-0560">Oxidoreductase</keyword>
<feature type="domain" description="Thiamine pyrophosphate enzyme TPP-binding" evidence="3">
    <location>
        <begin position="453"/>
        <end position="597"/>
    </location>
</feature>
<dbReference type="GO" id="GO:0030976">
    <property type="term" value="F:thiamine pyrophosphate binding"/>
    <property type="evidence" value="ECO:0007669"/>
    <property type="project" value="InterPro"/>
</dbReference>
<dbReference type="InterPro" id="IPR002880">
    <property type="entry name" value="Pyrv_Fd/Flavodoxin_OxRdtase_N"/>
</dbReference>
<dbReference type="Gene3D" id="3.40.50.970">
    <property type="match status" value="2"/>
</dbReference>
<dbReference type="CDD" id="cd07034">
    <property type="entry name" value="TPP_PYR_PFOR_IOR-alpha_like"/>
    <property type="match status" value="1"/>
</dbReference>